<dbReference type="GO" id="GO:0046872">
    <property type="term" value="F:metal ion binding"/>
    <property type="evidence" value="ECO:0007669"/>
    <property type="project" value="UniProtKB-KW"/>
</dbReference>
<comment type="catalytic activity">
    <reaction evidence="14">
        <text>N-acetyl-L-aspartate + L-glutamate + ATP = N-acetyl-L-aspartyl-L-glutamate + ADP + phosphate + H(+)</text>
        <dbReference type="Rhea" id="RHEA:40035"/>
        <dbReference type="ChEBI" id="CHEBI:15378"/>
        <dbReference type="ChEBI" id="CHEBI:16953"/>
        <dbReference type="ChEBI" id="CHEBI:29985"/>
        <dbReference type="ChEBI" id="CHEBI:30616"/>
        <dbReference type="ChEBI" id="CHEBI:43474"/>
        <dbReference type="ChEBI" id="CHEBI:76931"/>
        <dbReference type="ChEBI" id="CHEBI:456216"/>
        <dbReference type="EC" id="6.3.2.41"/>
    </reaction>
</comment>
<organism evidence="19 20">
    <name type="scientific">Ostreobium quekettii</name>
    <dbReference type="NCBI Taxonomy" id="121088"/>
    <lineage>
        <taxon>Eukaryota</taxon>
        <taxon>Viridiplantae</taxon>
        <taxon>Chlorophyta</taxon>
        <taxon>core chlorophytes</taxon>
        <taxon>Ulvophyceae</taxon>
        <taxon>TCBD clade</taxon>
        <taxon>Bryopsidales</taxon>
        <taxon>Ostreobineae</taxon>
        <taxon>Ostreobiaceae</taxon>
        <taxon>Ostreobium</taxon>
    </lineage>
</organism>
<comment type="cofactor">
    <cofactor evidence="2">
        <name>Mg(2+)</name>
        <dbReference type="ChEBI" id="CHEBI:18420"/>
    </cofactor>
</comment>
<dbReference type="Gene3D" id="3.30.470.20">
    <property type="entry name" value="ATP-grasp fold, B domain"/>
    <property type="match status" value="1"/>
</dbReference>
<proteinExistence type="inferred from homology"/>
<dbReference type="InterPro" id="IPR017441">
    <property type="entry name" value="Protein_kinase_ATP_BS"/>
</dbReference>
<dbReference type="PANTHER" id="PTHR21621">
    <property type="entry name" value="RIBOSOMAL PROTEIN S6 MODIFICATION PROTEIN"/>
    <property type="match status" value="1"/>
</dbReference>
<dbReference type="Gene3D" id="3.40.50.20">
    <property type="match status" value="1"/>
</dbReference>
<dbReference type="Gene3D" id="1.10.510.10">
    <property type="entry name" value="Transferase(Phosphotransferase) domain 1"/>
    <property type="match status" value="1"/>
</dbReference>
<dbReference type="PROSITE" id="PS50975">
    <property type="entry name" value="ATP_GRASP"/>
    <property type="match status" value="1"/>
</dbReference>
<evidence type="ECO:0000256" key="5">
    <source>
        <dbReference type="ARBA" id="ARBA00022598"/>
    </source>
</evidence>
<feature type="domain" description="ATP-grasp" evidence="18">
    <location>
        <begin position="462"/>
        <end position="645"/>
    </location>
</feature>
<evidence type="ECO:0000256" key="2">
    <source>
        <dbReference type="ARBA" id="ARBA00001946"/>
    </source>
</evidence>
<feature type="binding site" evidence="16">
    <location>
        <position position="53"/>
    </location>
    <ligand>
        <name>ATP</name>
        <dbReference type="ChEBI" id="CHEBI:30616"/>
    </ligand>
</feature>
<dbReference type="PROSITE" id="PS50011">
    <property type="entry name" value="PROTEIN_KINASE_DOM"/>
    <property type="match status" value="1"/>
</dbReference>
<dbReference type="CDD" id="cd14014">
    <property type="entry name" value="STKc_PknB_like"/>
    <property type="match status" value="1"/>
</dbReference>
<dbReference type="SMART" id="SM00220">
    <property type="entry name" value="S_TKc"/>
    <property type="match status" value="1"/>
</dbReference>
<dbReference type="EMBL" id="CAJHUC010000286">
    <property type="protein sequence ID" value="CAD7694951.1"/>
    <property type="molecule type" value="Genomic_DNA"/>
</dbReference>
<dbReference type="InterPro" id="IPR008271">
    <property type="entry name" value="Ser/Thr_kinase_AS"/>
</dbReference>
<dbReference type="InterPro" id="IPR000719">
    <property type="entry name" value="Prot_kinase_dom"/>
</dbReference>
<sequence length="658" mass="72131">MNEASSPNIPALRMRPGDTLAKRYKLTRKLGAGGYSTVFAATDAQEQRDVAIKLLKTDGAHNDPSALGRLRQEALLLRSIRHPNVLRIFDFERHGDIAFLVMEMLDGHSLARIIATEGPAPSERVLPVVKQLLSALNAAHQNKILHRDIKPENILLCAPGPKSKQGLREVAKLVDFGLAKSYAPWDDETDKEELQITLVKTKAGGFLGTPRYTPPEQAVGDPVGPYTDLFSLGLVIAEWLTGELRLKGDTHAELMRNLVGPDPVYVGDCPQAWRGWLRRMLDKNPENRIQNASQAMNQLQEMVVAELNGNRRAGELAFDSEQESFVDAFIMHEDGPTSFLDEDGPLELDLDKLAETQRPKTVSSPEIRTLYSTRRLVEASRRRGHDVRVIDPCRCSIHLDPSALEVTFEGRSLRHIDCVIPRVGSASADMVINLLNQLERLGVVCLNIGDGVQRSRDKFRSLQELALAGLPVPRTAMTRQIDQLDHCVESVGGPPVIIKLREGTQGVGVIKADSSTSVSSIVQALWALEQPVLVQEFIEESDGEDIRAFVVDGKVIGAMKRSAKDGDFRSNLHLGGVAERATLTREMRDIAIEAAATFGLKVAGVDLLMSHRGPVITEVNPSPGLEGIEGITGFDIAKSVIRAAEALHVINQDRVATS</sequence>
<evidence type="ECO:0000256" key="10">
    <source>
        <dbReference type="ARBA" id="ARBA00022840"/>
    </source>
</evidence>
<evidence type="ECO:0000256" key="8">
    <source>
        <dbReference type="ARBA" id="ARBA00022741"/>
    </source>
</evidence>
<dbReference type="PROSITE" id="PS00108">
    <property type="entry name" value="PROTEIN_KINASE_ST"/>
    <property type="match status" value="1"/>
</dbReference>
<gene>
    <name evidence="19" type="ORF">OSTQU699_LOCUS312</name>
</gene>
<protein>
    <recommendedName>
        <fullName evidence="4">N-acetylaspartylglutamate synthase</fullName>
        <ecNumber evidence="4">6.3.2.41</ecNumber>
    </recommendedName>
</protein>
<evidence type="ECO:0000256" key="3">
    <source>
        <dbReference type="ARBA" id="ARBA00007854"/>
    </source>
</evidence>
<dbReference type="SUPFAM" id="SSF56112">
    <property type="entry name" value="Protein kinase-like (PK-like)"/>
    <property type="match status" value="1"/>
</dbReference>
<name>A0A8S1IMK9_9CHLO</name>
<dbReference type="InterPro" id="IPR011009">
    <property type="entry name" value="Kinase-like_dom_sf"/>
</dbReference>
<keyword evidence="10 15" id="KW-0067">ATP-binding</keyword>
<dbReference type="NCBIfam" id="TIGR00768">
    <property type="entry name" value="rimK_fam"/>
    <property type="match status" value="1"/>
</dbReference>
<dbReference type="Pfam" id="PF00069">
    <property type="entry name" value="Pkinase"/>
    <property type="match status" value="1"/>
</dbReference>
<keyword evidence="5" id="KW-0436">Ligase</keyword>
<evidence type="ECO:0000256" key="11">
    <source>
        <dbReference type="ARBA" id="ARBA00022842"/>
    </source>
</evidence>
<dbReference type="InterPro" id="IPR013651">
    <property type="entry name" value="ATP-grasp_RimK-type"/>
</dbReference>
<keyword evidence="6" id="KW-0808">Transferase</keyword>
<keyword evidence="20" id="KW-1185">Reference proteome</keyword>
<feature type="domain" description="Protein kinase" evidence="17">
    <location>
        <begin position="24"/>
        <end position="303"/>
    </location>
</feature>
<evidence type="ECO:0000256" key="13">
    <source>
        <dbReference type="ARBA" id="ARBA00023211"/>
    </source>
</evidence>
<dbReference type="GO" id="GO:0004672">
    <property type="term" value="F:protein kinase activity"/>
    <property type="evidence" value="ECO:0007669"/>
    <property type="project" value="InterPro"/>
</dbReference>
<keyword evidence="8 15" id="KW-0547">Nucleotide-binding</keyword>
<dbReference type="InterPro" id="IPR011761">
    <property type="entry name" value="ATP-grasp"/>
</dbReference>
<evidence type="ECO:0000256" key="1">
    <source>
        <dbReference type="ARBA" id="ARBA00001936"/>
    </source>
</evidence>
<accession>A0A8S1IMK9</accession>
<evidence type="ECO:0000256" key="16">
    <source>
        <dbReference type="PROSITE-ProRule" id="PRU10141"/>
    </source>
</evidence>
<dbReference type="OrthoDB" id="10265738at2759"/>
<dbReference type="GO" id="GO:0006412">
    <property type="term" value="P:translation"/>
    <property type="evidence" value="ECO:0007669"/>
    <property type="project" value="UniProtKB-KW"/>
</dbReference>
<comment type="caution">
    <text evidence="19">The sequence shown here is derived from an EMBL/GenBank/DDBJ whole genome shotgun (WGS) entry which is preliminary data.</text>
</comment>
<dbReference type="GO" id="GO:0018169">
    <property type="term" value="F:ribosomal S6-glutamic acid ligase activity"/>
    <property type="evidence" value="ECO:0007669"/>
    <property type="project" value="TreeGrafter"/>
</dbReference>
<evidence type="ECO:0000256" key="4">
    <source>
        <dbReference type="ARBA" id="ARBA00012938"/>
    </source>
</evidence>
<evidence type="ECO:0000256" key="14">
    <source>
        <dbReference type="ARBA" id="ARBA00049321"/>
    </source>
</evidence>
<comment type="similarity">
    <text evidence="3">Belongs to the RimK family.</text>
</comment>
<dbReference type="Pfam" id="PF08443">
    <property type="entry name" value="RimK"/>
    <property type="match status" value="1"/>
</dbReference>
<dbReference type="PROSITE" id="PS00107">
    <property type="entry name" value="PROTEIN_KINASE_ATP"/>
    <property type="match status" value="1"/>
</dbReference>
<dbReference type="Pfam" id="PF18030">
    <property type="entry name" value="Rimk_N"/>
    <property type="match status" value="1"/>
</dbReference>
<evidence type="ECO:0000259" key="18">
    <source>
        <dbReference type="PROSITE" id="PS50975"/>
    </source>
</evidence>
<dbReference type="PANTHER" id="PTHR21621:SF7">
    <property type="entry name" value="RIBOSOMAL PROTEIN BS6--L-GLUTAMATE LIGASE"/>
    <property type="match status" value="1"/>
</dbReference>
<dbReference type="InterPro" id="IPR004666">
    <property type="entry name" value="Rp_bS6_RimK/Lys_biosynth_LsyX"/>
</dbReference>
<evidence type="ECO:0000313" key="20">
    <source>
        <dbReference type="Proteomes" id="UP000708148"/>
    </source>
</evidence>
<keyword evidence="12" id="KW-0648">Protein biosynthesis</keyword>
<dbReference type="GO" id="GO:0005737">
    <property type="term" value="C:cytoplasm"/>
    <property type="evidence" value="ECO:0007669"/>
    <property type="project" value="TreeGrafter"/>
</dbReference>
<evidence type="ECO:0000256" key="7">
    <source>
        <dbReference type="ARBA" id="ARBA00022723"/>
    </source>
</evidence>
<evidence type="ECO:0000256" key="6">
    <source>
        <dbReference type="ARBA" id="ARBA00022679"/>
    </source>
</evidence>
<evidence type="ECO:0000256" key="15">
    <source>
        <dbReference type="PROSITE-ProRule" id="PRU00409"/>
    </source>
</evidence>
<dbReference type="Gene3D" id="3.30.200.20">
    <property type="entry name" value="Phosphorylase Kinase, domain 1"/>
    <property type="match status" value="1"/>
</dbReference>
<evidence type="ECO:0000259" key="17">
    <source>
        <dbReference type="PROSITE" id="PS50011"/>
    </source>
</evidence>
<keyword evidence="9" id="KW-0418">Kinase</keyword>
<keyword evidence="13" id="KW-0464">Manganese</keyword>
<keyword evidence="11" id="KW-0460">Magnesium</keyword>
<dbReference type="GO" id="GO:0005524">
    <property type="term" value="F:ATP binding"/>
    <property type="evidence" value="ECO:0007669"/>
    <property type="project" value="UniProtKB-UniRule"/>
</dbReference>
<reference evidence="19" key="1">
    <citation type="submission" date="2020-12" db="EMBL/GenBank/DDBJ databases">
        <authorList>
            <person name="Iha C."/>
        </authorList>
    </citation>
    <scope>NUCLEOTIDE SEQUENCE</scope>
</reference>
<dbReference type="EC" id="6.3.2.41" evidence="4"/>
<dbReference type="SUPFAM" id="SSF56059">
    <property type="entry name" value="Glutathione synthetase ATP-binding domain-like"/>
    <property type="match status" value="1"/>
</dbReference>
<comment type="cofactor">
    <cofactor evidence="1">
        <name>Mn(2+)</name>
        <dbReference type="ChEBI" id="CHEBI:29035"/>
    </cofactor>
</comment>
<keyword evidence="7" id="KW-0479">Metal-binding</keyword>
<evidence type="ECO:0000256" key="9">
    <source>
        <dbReference type="ARBA" id="ARBA00022777"/>
    </source>
</evidence>
<dbReference type="InterPro" id="IPR013815">
    <property type="entry name" value="ATP_grasp_subdomain_1"/>
</dbReference>
<evidence type="ECO:0000256" key="12">
    <source>
        <dbReference type="ARBA" id="ARBA00022917"/>
    </source>
</evidence>
<dbReference type="Gene3D" id="3.30.1490.20">
    <property type="entry name" value="ATP-grasp fold, A domain"/>
    <property type="match status" value="1"/>
</dbReference>
<evidence type="ECO:0000313" key="19">
    <source>
        <dbReference type="EMBL" id="CAD7694951.1"/>
    </source>
</evidence>
<dbReference type="Proteomes" id="UP000708148">
    <property type="component" value="Unassembled WGS sequence"/>
</dbReference>
<dbReference type="InterPro" id="IPR041107">
    <property type="entry name" value="Rimk_N"/>
</dbReference>
<dbReference type="AlphaFoldDB" id="A0A8S1IMK9"/>